<evidence type="ECO:0000256" key="1">
    <source>
        <dbReference type="SAM" id="MobiDB-lite"/>
    </source>
</evidence>
<sequence>MGDVGNPAAACLAARFEGGVASTLKLNCQSRAVRRDAFESRDILYGRPSVRRLVAAFHAVGVRRPATGAGRHDQQQRRASTGAETTMPSLPLLTTQKDADMHVPGAGVGRRFRRCRAMIPP</sequence>
<feature type="region of interest" description="Disordered" evidence="1">
    <location>
        <begin position="64"/>
        <end position="103"/>
    </location>
</feature>
<gene>
    <name evidence="2" type="ORF">DSL92_01870</name>
</gene>
<dbReference type="EMBL" id="RXHI01000004">
    <property type="protein sequence ID" value="RUA23032.1"/>
    <property type="molecule type" value="Genomic_DNA"/>
</dbReference>
<dbReference type="AlphaFoldDB" id="A0A3S0VT55"/>
<protein>
    <submittedName>
        <fullName evidence="2">Uncharacterized protein</fullName>
    </submittedName>
</protein>
<evidence type="ECO:0000313" key="2">
    <source>
        <dbReference type="EMBL" id="RUA23032.1"/>
    </source>
</evidence>
<accession>A0A3S0VT55</accession>
<proteinExistence type="predicted"/>
<reference evidence="2" key="1">
    <citation type="submission" date="2018-12" db="EMBL/GenBank/DDBJ databases">
        <authorList>
            <person name="Jadhav K."/>
            <person name="Kushwaha B."/>
            <person name="Jadhav I."/>
        </authorList>
    </citation>
    <scope>NUCLEOTIDE SEQUENCE [LARGE SCALE GENOMIC DNA]</scope>
    <source>
        <strain evidence="2">SBS 10</strain>
    </source>
</reference>
<organism evidence="2">
    <name type="scientific">Billgrantia gudaonensis</name>
    <dbReference type="NCBI Taxonomy" id="376427"/>
    <lineage>
        <taxon>Bacteria</taxon>
        <taxon>Pseudomonadati</taxon>
        <taxon>Pseudomonadota</taxon>
        <taxon>Gammaproteobacteria</taxon>
        <taxon>Oceanospirillales</taxon>
        <taxon>Halomonadaceae</taxon>
        <taxon>Billgrantia</taxon>
    </lineage>
</organism>
<name>A0A3S0VT55_9GAMM</name>
<feature type="compositionally biased region" description="Polar residues" evidence="1">
    <location>
        <begin position="77"/>
        <end position="96"/>
    </location>
</feature>
<comment type="caution">
    <text evidence="2">The sequence shown here is derived from an EMBL/GenBank/DDBJ whole genome shotgun (WGS) entry which is preliminary data.</text>
</comment>